<evidence type="ECO:0000256" key="5">
    <source>
        <dbReference type="SAM" id="Phobius"/>
    </source>
</evidence>
<name>A0A7S3L350_9STRA</name>
<feature type="transmembrane region" description="Helical" evidence="5">
    <location>
        <begin position="30"/>
        <end position="49"/>
    </location>
</feature>
<feature type="transmembrane region" description="Helical" evidence="5">
    <location>
        <begin position="276"/>
        <end position="301"/>
    </location>
</feature>
<keyword evidence="4 5" id="KW-0472">Membrane</keyword>
<feature type="domain" description="Amino acid transporter transmembrane" evidence="6">
    <location>
        <begin position="25"/>
        <end position="421"/>
    </location>
</feature>
<evidence type="ECO:0000256" key="2">
    <source>
        <dbReference type="ARBA" id="ARBA00022692"/>
    </source>
</evidence>
<reference evidence="7" key="1">
    <citation type="submission" date="2021-01" db="EMBL/GenBank/DDBJ databases">
        <authorList>
            <person name="Corre E."/>
            <person name="Pelletier E."/>
            <person name="Niang G."/>
            <person name="Scheremetjew M."/>
            <person name="Finn R."/>
            <person name="Kale V."/>
            <person name="Holt S."/>
            <person name="Cochrane G."/>
            <person name="Meng A."/>
            <person name="Brown T."/>
            <person name="Cohen L."/>
        </authorList>
    </citation>
    <scope>NUCLEOTIDE SEQUENCE</scope>
    <source>
        <strain evidence="7">CCMP127</strain>
    </source>
</reference>
<feature type="transmembrane region" description="Helical" evidence="5">
    <location>
        <begin position="432"/>
        <end position="456"/>
    </location>
</feature>
<keyword evidence="2 5" id="KW-0812">Transmembrane</keyword>
<keyword evidence="3 5" id="KW-1133">Transmembrane helix</keyword>
<dbReference type="GO" id="GO:0016020">
    <property type="term" value="C:membrane"/>
    <property type="evidence" value="ECO:0007669"/>
    <property type="project" value="UniProtKB-SubCell"/>
</dbReference>
<protein>
    <recommendedName>
        <fullName evidence="6">Amino acid transporter transmembrane domain-containing protein</fullName>
    </recommendedName>
</protein>
<sequence length="461" mass="49423">MEKNERTALLSPSSSPLTKKPIVATGWGSVFNLVNSAVGSGVLSFPWAYRSAGLGLALLVTVAAFVTTQCTQIILIRSAVQVVNNNNNNSNNNSDTTPRIVVKTLQDLVHVVLGRRWAIATSVVISLYIFGACCSYMIILCDALRALSLFSSAILQSLAFTVVSWVLVFPLCLAPNMAALEKVSAATLAAALFILAVVALRAQGFPPANDITWFHLDDWLDPRISPLNAPPVAILAFQAHIQTVPILYELGPEPNAYSSARDTTGRVRAVRQGQMTIYVGVAGDICLLLYTAMGVCGYLTFGDDLIQSNILDSYNIHADHLAAAARLVVGLVMVVSYPVNQLCAQSAILDVLAELGGQRQGNNDNIACTGDTSRRIVTFTFFTATFIIALLVRDLGLVFDIVGATVGVYVILLLPGALVYNDPTRNVFPFRIFTFVVLVGVGLAICSSTLTMQFMALVQSS</sequence>
<evidence type="ECO:0000256" key="3">
    <source>
        <dbReference type="ARBA" id="ARBA00022989"/>
    </source>
</evidence>
<evidence type="ECO:0000259" key="6">
    <source>
        <dbReference type="Pfam" id="PF01490"/>
    </source>
</evidence>
<dbReference type="InterPro" id="IPR013057">
    <property type="entry name" value="AA_transpt_TM"/>
</dbReference>
<feature type="transmembrane region" description="Helical" evidence="5">
    <location>
        <begin position="183"/>
        <end position="200"/>
    </location>
</feature>
<evidence type="ECO:0000256" key="4">
    <source>
        <dbReference type="ARBA" id="ARBA00023136"/>
    </source>
</evidence>
<dbReference type="PANTHER" id="PTHR22950">
    <property type="entry name" value="AMINO ACID TRANSPORTER"/>
    <property type="match status" value="1"/>
</dbReference>
<dbReference type="GO" id="GO:0015179">
    <property type="term" value="F:L-amino acid transmembrane transporter activity"/>
    <property type="evidence" value="ECO:0007669"/>
    <property type="project" value="TreeGrafter"/>
</dbReference>
<feature type="transmembrane region" description="Helical" evidence="5">
    <location>
        <begin position="56"/>
        <end position="76"/>
    </location>
</feature>
<comment type="subcellular location">
    <subcellularLocation>
        <location evidence="1">Membrane</location>
        <topology evidence="1">Multi-pass membrane protein</topology>
    </subcellularLocation>
</comment>
<dbReference type="EMBL" id="HBIM01008687">
    <property type="protein sequence ID" value="CAE0409764.1"/>
    <property type="molecule type" value="Transcribed_RNA"/>
</dbReference>
<feature type="transmembrane region" description="Helical" evidence="5">
    <location>
        <begin position="146"/>
        <end position="171"/>
    </location>
</feature>
<feature type="transmembrane region" description="Helical" evidence="5">
    <location>
        <begin position="376"/>
        <end position="392"/>
    </location>
</feature>
<dbReference type="AlphaFoldDB" id="A0A7S3L350"/>
<organism evidence="7">
    <name type="scientific">Amphora coffeiformis</name>
    <dbReference type="NCBI Taxonomy" id="265554"/>
    <lineage>
        <taxon>Eukaryota</taxon>
        <taxon>Sar</taxon>
        <taxon>Stramenopiles</taxon>
        <taxon>Ochrophyta</taxon>
        <taxon>Bacillariophyta</taxon>
        <taxon>Bacillariophyceae</taxon>
        <taxon>Bacillariophycidae</taxon>
        <taxon>Thalassiophysales</taxon>
        <taxon>Catenulaceae</taxon>
        <taxon>Amphora</taxon>
    </lineage>
</organism>
<accession>A0A7S3L350</accession>
<dbReference type="PANTHER" id="PTHR22950:SF652">
    <property type="entry name" value="TRANSMEMBRANE AMINO ACID TRANSPORTER FAMILY PROTEIN"/>
    <property type="match status" value="1"/>
</dbReference>
<feature type="transmembrane region" description="Helical" evidence="5">
    <location>
        <begin position="321"/>
        <end position="339"/>
    </location>
</feature>
<evidence type="ECO:0000256" key="1">
    <source>
        <dbReference type="ARBA" id="ARBA00004141"/>
    </source>
</evidence>
<feature type="transmembrane region" description="Helical" evidence="5">
    <location>
        <begin position="398"/>
        <end position="420"/>
    </location>
</feature>
<feature type="transmembrane region" description="Helical" evidence="5">
    <location>
        <begin position="117"/>
        <end position="139"/>
    </location>
</feature>
<evidence type="ECO:0000313" key="7">
    <source>
        <dbReference type="EMBL" id="CAE0409764.1"/>
    </source>
</evidence>
<gene>
    <name evidence="7" type="ORF">ACOF00016_LOCUS7366</name>
</gene>
<dbReference type="Pfam" id="PF01490">
    <property type="entry name" value="Aa_trans"/>
    <property type="match status" value="1"/>
</dbReference>
<proteinExistence type="predicted"/>